<keyword evidence="2" id="KW-1185">Reference proteome</keyword>
<organism evidence="1 2">
    <name type="scientific">Roseivivax lentus</name>
    <dbReference type="NCBI Taxonomy" id="633194"/>
    <lineage>
        <taxon>Bacteria</taxon>
        <taxon>Pseudomonadati</taxon>
        <taxon>Pseudomonadota</taxon>
        <taxon>Alphaproteobacteria</taxon>
        <taxon>Rhodobacterales</taxon>
        <taxon>Roseobacteraceae</taxon>
        <taxon>Roseivivax</taxon>
    </lineage>
</organism>
<dbReference type="SUPFAM" id="SSF52540">
    <property type="entry name" value="P-loop containing nucleoside triphosphate hydrolases"/>
    <property type="match status" value="1"/>
</dbReference>
<dbReference type="AlphaFoldDB" id="A0A1N7NJG8"/>
<sequence length="192" mass="21585">MTTAPDFVTVVSGLPRSGTSMMMRMLEAGGVAPVADGLREANEDNPMGYYEFEPVKDLDADRSWVAQSRGRAVKVIYKLVYDLPMEVPYKILLMRRDVTEVVRSQEKMLVREGRDPGVEARDMLVQLFQQEMQAFSEWAAERDNIEVYDVDYAGVVGDPERAAEGIAAWLGLSLDTRAMAEVVNPDLYRNRA</sequence>
<gene>
    <name evidence="1" type="ORF">SAMN05421759_108171</name>
</gene>
<dbReference type="GO" id="GO:0016740">
    <property type="term" value="F:transferase activity"/>
    <property type="evidence" value="ECO:0007669"/>
    <property type="project" value="UniProtKB-KW"/>
</dbReference>
<dbReference type="Gene3D" id="3.40.50.300">
    <property type="entry name" value="P-loop containing nucleotide triphosphate hydrolases"/>
    <property type="match status" value="1"/>
</dbReference>
<protein>
    <submittedName>
        <fullName evidence="1">Sulfotransferase family protein</fullName>
    </submittedName>
</protein>
<dbReference type="STRING" id="633194.SAMN05421759_108171"/>
<reference evidence="2" key="1">
    <citation type="submission" date="2017-01" db="EMBL/GenBank/DDBJ databases">
        <authorList>
            <person name="Varghese N."/>
            <person name="Submissions S."/>
        </authorList>
    </citation>
    <scope>NUCLEOTIDE SEQUENCE [LARGE SCALE GENOMIC DNA]</scope>
    <source>
        <strain evidence="2">DSM 29430</strain>
    </source>
</reference>
<dbReference type="EMBL" id="FTOQ01000008">
    <property type="protein sequence ID" value="SIS98573.1"/>
    <property type="molecule type" value="Genomic_DNA"/>
</dbReference>
<accession>A0A1N7NJG8</accession>
<name>A0A1N7NJG8_9RHOB</name>
<dbReference type="InterPro" id="IPR027417">
    <property type="entry name" value="P-loop_NTPase"/>
</dbReference>
<keyword evidence="1" id="KW-0808">Transferase</keyword>
<evidence type="ECO:0000313" key="1">
    <source>
        <dbReference type="EMBL" id="SIS98573.1"/>
    </source>
</evidence>
<proteinExistence type="predicted"/>
<dbReference type="Proteomes" id="UP000186684">
    <property type="component" value="Unassembled WGS sequence"/>
</dbReference>
<dbReference type="Pfam" id="PF13469">
    <property type="entry name" value="Sulfotransfer_3"/>
    <property type="match status" value="1"/>
</dbReference>
<dbReference type="OrthoDB" id="9779418at2"/>
<evidence type="ECO:0000313" key="2">
    <source>
        <dbReference type="Proteomes" id="UP000186684"/>
    </source>
</evidence>